<feature type="domain" description="ATPase AAA-type core" evidence="2">
    <location>
        <begin position="239"/>
        <end position="317"/>
    </location>
</feature>
<reference evidence="3 4" key="1">
    <citation type="submission" date="2019-12" db="EMBL/GenBank/DDBJ databases">
        <title>Paenibacillus sp. nov., an endophytic bacterium isolated from the stem of Dendrobium.</title>
        <authorList>
            <person name="Zhao R."/>
        </authorList>
    </citation>
    <scope>NUCLEOTIDE SEQUENCE [LARGE SCALE GENOMIC DNA]</scope>
    <source>
        <strain evidence="3 4">HJL G12</strain>
    </source>
</reference>
<dbReference type="InterPro" id="IPR003959">
    <property type="entry name" value="ATPase_AAA_core"/>
</dbReference>
<dbReference type="AlphaFoldDB" id="A0A7X3LH54"/>
<dbReference type="PANTHER" id="PTHR43581:SF4">
    <property type="entry name" value="ATP_GTP PHOSPHATASE"/>
    <property type="match status" value="1"/>
</dbReference>
<proteinExistence type="predicted"/>
<dbReference type="Pfam" id="PF13175">
    <property type="entry name" value="AAA_15"/>
    <property type="match status" value="1"/>
</dbReference>
<protein>
    <submittedName>
        <fullName evidence="3">AAA family ATPase</fullName>
    </submittedName>
</protein>
<dbReference type="InterPro" id="IPR041685">
    <property type="entry name" value="AAA_GajA/Old/RecF-like"/>
</dbReference>
<evidence type="ECO:0000313" key="4">
    <source>
        <dbReference type="Proteomes" id="UP000460318"/>
    </source>
</evidence>
<dbReference type="Proteomes" id="UP000460318">
    <property type="component" value="Unassembled WGS sequence"/>
</dbReference>
<organism evidence="3 4">
    <name type="scientific">Paenibacillus dendrobii</name>
    <dbReference type="NCBI Taxonomy" id="2691084"/>
    <lineage>
        <taxon>Bacteria</taxon>
        <taxon>Bacillati</taxon>
        <taxon>Bacillota</taxon>
        <taxon>Bacilli</taxon>
        <taxon>Bacillales</taxon>
        <taxon>Paenibacillaceae</taxon>
        <taxon>Paenibacillus</taxon>
    </lineage>
</organism>
<name>A0A7X3LH54_9BACL</name>
<accession>A0A7X3LH54</accession>
<gene>
    <name evidence="3" type="ORF">GRF59_04315</name>
</gene>
<comment type="caution">
    <text evidence="3">The sequence shown here is derived from an EMBL/GenBank/DDBJ whole genome shotgun (WGS) entry which is preliminary data.</text>
</comment>
<dbReference type="GO" id="GO:0005524">
    <property type="term" value="F:ATP binding"/>
    <property type="evidence" value="ECO:0007669"/>
    <property type="project" value="InterPro"/>
</dbReference>
<dbReference type="SUPFAM" id="SSF52540">
    <property type="entry name" value="P-loop containing nucleoside triphosphate hydrolases"/>
    <property type="match status" value="1"/>
</dbReference>
<evidence type="ECO:0000259" key="2">
    <source>
        <dbReference type="Pfam" id="PF13304"/>
    </source>
</evidence>
<sequence length="610" mass="71360">MWLEELHIQGYKSYSCQEGVRLDNFKKINLFIGANNVGKSNIIRLFDYLKSRKHYYGVPAIRGGDLWSEDEEISFAASLVWNEIPPQDTRKTIRMTQKKNEDIEVSGDCNRREAAEWINQYIRLFSDKRGFVQNHNTPGGRVHPQMDGIRFADSILERAILEYDSWYLHYQEKMTLYLSQLLHERVEFHICYQDDGKNEELHIEKRGTIQSQIEDLQKHKRLIPSFQFKAEFEIKLMRNGQWRSFKLQDLGSGVLQFVVLLSALYMVKDERANIFLEEIELNMHTKALVQLVHILEHEKDFEGHRYFLLTHSSAIVDQFSSNYSIYLFEQNTDGSTNVQRCTQRTDLHRLLDEIGVRPSQLMQSNFVIWVEGPSDKLYLQKWIQLMAQARGKQYIEGKDYSFVYYGGALLHHYRVLVETEEEDMHHETNTLIDILRTSRYAAIVCDSDIGGERTEFKARVQNISRHLDANPELKPYIFQWITAGREIENYVPQPLMEDVICNHIPQRERFKYQEQSRELPKPDRARLQDQTFLESDSFDVFFAQAYLKEGEEGTAYGQAVIKNVSGSFDKIKIAQKAAELWTMNDFGVLDIGHQLNALLDYMDRSAGVIA</sequence>
<dbReference type="PANTHER" id="PTHR43581">
    <property type="entry name" value="ATP/GTP PHOSPHATASE"/>
    <property type="match status" value="1"/>
</dbReference>
<evidence type="ECO:0000259" key="1">
    <source>
        <dbReference type="Pfam" id="PF13175"/>
    </source>
</evidence>
<dbReference type="InterPro" id="IPR027417">
    <property type="entry name" value="P-loop_NTPase"/>
</dbReference>
<dbReference type="Pfam" id="PF13304">
    <property type="entry name" value="AAA_21"/>
    <property type="match status" value="1"/>
</dbReference>
<dbReference type="Gene3D" id="3.40.50.300">
    <property type="entry name" value="P-loop containing nucleotide triphosphate hydrolases"/>
    <property type="match status" value="1"/>
</dbReference>
<dbReference type="InterPro" id="IPR051396">
    <property type="entry name" value="Bact_Antivir_Def_Nuclease"/>
</dbReference>
<dbReference type="RefSeq" id="WP_160496411.1">
    <property type="nucleotide sequence ID" value="NZ_WUBI01000001.1"/>
</dbReference>
<dbReference type="EMBL" id="WUBI01000001">
    <property type="protein sequence ID" value="MWV42844.1"/>
    <property type="molecule type" value="Genomic_DNA"/>
</dbReference>
<evidence type="ECO:0000313" key="3">
    <source>
        <dbReference type="EMBL" id="MWV42844.1"/>
    </source>
</evidence>
<feature type="domain" description="Endonuclease GajA/Old nuclease/RecF-like AAA" evidence="1">
    <location>
        <begin position="1"/>
        <end position="98"/>
    </location>
</feature>
<keyword evidence="4" id="KW-1185">Reference proteome</keyword>
<dbReference type="GO" id="GO:0016887">
    <property type="term" value="F:ATP hydrolysis activity"/>
    <property type="evidence" value="ECO:0007669"/>
    <property type="project" value="InterPro"/>
</dbReference>